<dbReference type="GO" id="GO:0006491">
    <property type="term" value="P:N-glycan processing"/>
    <property type="evidence" value="ECO:0007669"/>
    <property type="project" value="TreeGrafter"/>
</dbReference>
<dbReference type="PANTHER" id="PTHR12630">
    <property type="entry name" value="N-LINKED OLIGOSACCHARIDE PROCESSING"/>
    <property type="match status" value="1"/>
</dbReference>
<accession>A0A433CZ65</accession>
<evidence type="ECO:0000256" key="2">
    <source>
        <dbReference type="SAM" id="MobiDB-lite"/>
    </source>
</evidence>
<dbReference type="InterPro" id="IPR039794">
    <property type="entry name" value="Gtb1-like"/>
</dbReference>
<evidence type="ECO:0000256" key="1">
    <source>
        <dbReference type="SAM" id="Coils"/>
    </source>
</evidence>
<dbReference type="OrthoDB" id="28322at2759"/>
<dbReference type="EMBL" id="RBNI01010116">
    <property type="protein sequence ID" value="RUP43883.1"/>
    <property type="molecule type" value="Genomic_DNA"/>
</dbReference>
<dbReference type="Proteomes" id="UP000268093">
    <property type="component" value="Unassembled WGS sequence"/>
</dbReference>
<dbReference type="AlphaFoldDB" id="A0A433CZ65"/>
<dbReference type="Pfam" id="PF12999">
    <property type="entry name" value="PRKCSH-like"/>
    <property type="match status" value="1"/>
</dbReference>
<proteinExistence type="predicted"/>
<name>A0A433CZ65_9FUNG</name>
<evidence type="ECO:0000313" key="5">
    <source>
        <dbReference type="Proteomes" id="UP000268093"/>
    </source>
</evidence>
<comment type="caution">
    <text evidence="4">The sequence shown here is derived from an EMBL/GenBank/DDBJ whole genome shotgun (WGS) entry which is preliminary data.</text>
</comment>
<reference evidence="4 5" key="1">
    <citation type="journal article" date="2018" name="New Phytol.">
        <title>Phylogenomics of Endogonaceae and evolution of mycorrhizas within Mucoromycota.</title>
        <authorList>
            <person name="Chang Y."/>
            <person name="Desiro A."/>
            <person name="Na H."/>
            <person name="Sandor L."/>
            <person name="Lipzen A."/>
            <person name="Clum A."/>
            <person name="Barry K."/>
            <person name="Grigoriev I.V."/>
            <person name="Martin F.M."/>
            <person name="Stajich J.E."/>
            <person name="Smith M.E."/>
            <person name="Bonito G."/>
            <person name="Spatafora J.W."/>
        </authorList>
    </citation>
    <scope>NUCLEOTIDE SEQUENCE [LARGE SCALE GENOMIC DNA]</scope>
    <source>
        <strain evidence="4 5">GMNB39</strain>
    </source>
</reference>
<sequence>MCRGDESESGRVSHGIERRPGHDPGRTRLASDERRGGKRAKVAFWRVLCSATANSLIDDVTGVSLVPRPFTVGPYNPPPCPLLHLTPMTPSKKKFALIPVALSVATFLLLSHPVHAESTPFRGVPGSRQPLYERKGDTWTCLDGSKTIPYSAINDDYCDCADASDEPGTSACPNGRFWCANAGHIPAYIKSSRVNDGVCDSECCDGSDETSGLTACANTCREVGAKHRERQREVNRLLEDGARVKRELIKFGEEKKVEREAEKQKLETEIAALRVKVDELRAIRDQAESAQALAKVAADKKTKPATTCPPCPRCLRESAAGSTASDLKVAALRSHLAVVQGHLDTLLLILHDMKRDHNQNYHDLAVKSAISGYDELVEEWDKQKDDIKKDLDELDVPDDDDASVSYDEDFLDDDVAEEVAAEEVAAEDAAVEDEEVKRTSEGVYRLYDFPLSY</sequence>
<dbReference type="PANTHER" id="PTHR12630:SF1">
    <property type="entry name" value="GLUCOSIDASE 2 SUBUNIT BETA"/>
    <property type="match status" value="1"/>
</dbReference>
<keyword evidence="5" id="KW-1185">Reference proteome</keyword>
<feature type="domain" description="Glucosidase II beta subunit N-terminal" evidence="3">
    <location>
        <begin position="111"/>
        <end position="272"/>
    </location>
</feature>
<dbReference type="GO" id="GO:0017177">
    <property type="term" value="C:glucosidase II complex"/>
    <property type="evidence" value="ECO:0007669"/>
    <property type="project" value="TreeGrafter"/>
</dbReference>
<feature type="coiled-coil region" evidence="1">
    <location>
        <begin position="249"/>
        <end position="290"/>
    </location>
</feature>
<dbReference type="InterPro" id="IPR028146">
    <property type="entry name" value="PRKCSH_N"/>
</dbReference>
<evidence type="ECO:0000259" key="3">
    <source>
        <dbReference type="Pfam" id="PF12999"/>
    </source>
</evidence>
<evidence type="ECO:0000313" key="4">
    <source>
        <dbReference type="EMBL" id="RUP43883.1"/>
    </source>
</evidence>
<protein>
    <submittedName>
        <fullName evidence="4">Glucosidase II beta subunit-like-domain-containing protein</fullName>
    </submittedName>
</protein>
<organism evidence="4 5">
    <name type="scientific">Jimgerdemannia flammicorona</name>
    <dbReference type="NCBI Taxonomy" id="994334"/>
    <lineage>
        <taxon>Eukaryota</taxon>
        <taxon>Fungi</taxon>
        <taxon>Fungi incertae sedis</taxon>
        <taxon>Mucoromycota</taxon>
        <taxon>Mucoromycotina</taxon>
        <taxon>Endogonomycetes</taxon>
        <taxon>Endogonales</taxon>
        <taxon>Endogonaceae</taxon>
        <taxon>Jimgerdemannia</taxon>
    </lineage>
</organism>
<feature type="region of interest" description="Disordered" evidence="2">
    <location>
        <begin position="1"/>
        <end position="34"/>
    </location>
</feature>
<keyword evidence="1" id="KW-0175">Coiled coil</keyword>
<gene>
    <name evidence="4" type="ORF">BC936DRAFT_136588</name>
</gene>